<keyword evidence="3" id="KW-0012">Acyltransferase</keyword>
<evidence type="ECO:0000313" key="3">
    <source>
        <dbReference type="EMBL" id="QVL30464.1"/>
    </source>
</evidence>
<dbReference type="PANTHER" id="PTHR23028">
    <property type="entry name" value="ACETYLTRANSFERASE"/>
    <property type="match status" value="1"/>
</dbReference>
<dbReference type="InterPro" id="IPR002656">
    <property type="entry name" value="Acyl_transf_3_dom"/>
</dbReference>
<reference evidence="3" key="1">
    <citation type="submission" date="2021-05" db="EMBL/GenBank/DDBJ databases">
        <title>Complete genome sequence of the cellulolytic planctomycete Telmatocola sphagniphila SP2T and characterization of the first cellulase from planctomycetes.</title>
        <authorList>
            <person name="Rakitin A.L."/>
            <person name="Beletsky A.V."/>
            <person name="Naumoff D.G."/>
            <person name="Kulichevskaya I.S."/>
            <person name="Mardanov A.V."/>
            <person name="Ravin N.V."/>
            <person name="Dedysh S.N."/>
        </authorList>
    </citation>
    <scope>NUCLEOTIDE SEQUENCE</scope>
    <source>
        <strain evidence="3">SP2T</strain>
    </source>
</reference>
<name>A0A8E6B2Y9_9BACT</name>
<evidence type="ECO:0000256" key="1">
    <source>
        <dbReference type="SAM" id="Phobius"/>
    </source>
</evidence>
<feature type="transmembrane region" description="Helical" evidence="1">
    <location>
        <begin position="205"/>
        <end position="224"/>
    </location>
</feature>
<dbReference type="AlphaFoldDB" id="A0A8E6B2Y9"/>
<keyword evidence="1" id="KW-0812">Transmembrane</keyword>
<dbReference type="Pfam" id="PF01757">
    <property type="entry name" value="Acyl_transf_3"/>
    <property type="match status" value="1"/>
</dbReference>
<feature type="transmembrane region" description="Helical" evidence="1">
    <location>
        <begin position="263"/>
        <end position="280"/>
    </location>
</feature>
<evidence type="ECO:0000313" key="4">
    <source>
        <dbReference type="Proteomes" id="UP000676194"/>
    </source>
</evidence>
<dbReference type="InterPro" id="IPR050879">
    <property type="entry name" value="Acyltransferase_3"/>
</dbReference>
<feature type="transmembrane region" description="Helical" evidence="1">
    <location>
        <begin position="292"/>
        <end position="312"/>
    </location>
</feature>
<feature type="transmembrane region" description="Helical" evidence="1">
    <location>
        <begin position="353"/>
        <end position="375"/>
    </location>
</feature>
<dbReference type="EMBL" id="CP074694">
    <property type="protein sequence ID" value="QVL30464.1"/>
    <property type="molecule type" value="Genomic_DNA"/>
</dbReference>
<dbReference type="RefSeq" id="WP_213494335.1">
    <property type="nucleotide sequence ID" value="NZ_CP074694.1"/>
</dbReference>
<sequence length="396" mass="45158">MKNTGLELIRGLAALMVLLCHLLLLDGSREALGFLALAFNWGSTAVITFFLLSGTVIRLSYDRNPKSRKQFCIDRVIRIFPLYYIALTFGILVECFTLGPPTLKVILGNALFVDTTEEVWIKSLWTNAALWSISFEMFFYAIFALTIGSHQKLWLKLWAITSLVSAVLIEIYTPEGPGGHFLLMNAYSCVWLLGYYLIDLKKVIFPNRIMAIGWLAMLPMADRLALSTQFYSALSALLSSLMIAPLFIRLLQKETARRSLRRVSWRELIAFIGFYLLFVYLIQHSPSTRRAILIYTILPLFGLLAAFCFRNLELFQSKAVERISLLLGRLSFSIYIIHLPFNRLANELPTDSFPLKALFFLSTSILAAIFLEFYVQPIASRWLRTIFKNRKTAAPS</sequence>
<feature type="transmembrane region" description="Helical" evidence="1">
    <location>
        <begin position="41"/>
        <end position="61"/>
    </location>
</feature>
<dbReference type="Proteomes" id="UP000676194">
    <property type="component" value="Chromosome"/>
</dbReference>
<keyword evidence="1" id="KW-1133">Transmembrane helix</keyword>
<feature type="transmembrane region" description="Helical" evidence="1">
    <location>
        <begin position="178"/>
        <end position="198"/>
    </location>
</feature>
<feature type="transmembrane region" description="Helical" evidence="1">
    <location>
        <begin position="153"/>
        <end position="172"/>
    </location>
</feature>
<feature type="transmembrane region" description="Helical" evidence="1">
    <location>
        <begin position="123"/>
        <end position="146"/>
    </location>
</feature>
<accession>A0A8E6B2Y9</accession>
<feature type="transmembrane region" description="Helical" evidence="1">
    <location>
        <begin position="230"/>
        <end position="251"/>
    </location>
</feature>
<protein>
    <submittedName>
        <fullName evidence="3">Acyltransferase</fullName>
    </submittedName>
</protein>
<feature type="domain" description="Acyltransferase 3" evidence="2">
    <location>
        <begin position="4"/>
        <end position="283"/>
    </location>
</feature>
<feature type="transmembrane region" description="Helical" evidence="1">
    <location>
        <begin position="324"/>
        <end position="341"/>
    </location>
</feature>
<gene>
    <name evidence="3" type="ORF">KIH39_16575</name>
</gene>
<keyword evidence="3" id="KW-0808">Transferase</keyword>
<keyword evidence="4" id="KW-1185">Reference proteome</keyword>
<evidence type="ECO:0000259" key="2">
    <source>
        <dbReference type="Pfam" id="PF01757"/>
    </source>
</evidence>
<keyword evidence="1" id="KW-0472">Membrane</keyword>
<feature type="transmembrane region" description="Helical" evidence="1">
    <location>
        <begin position="82"/>
        <end position="103"/>
    </location>
</feature>
<dbReference type="KEGG" id="tsph:KIH39_16575"/>
<proteinExistence type="predicted"/>
<organism evidence="3 4">
    <name type="scientific">Telmatocola sphagniphila</name>
    <dbReference type="NCBI Taxonomy" id="1123043"/>
    <lineage>
        <taxon>Bacteria</taxon>
        <taxon>Pseudomonadati</taxon>
        <taxon>Planctomycetota</taxon>
        <taxon>Planctomycetia</taxon>
        <taxon>Gemmatales</taxon>
        <taxon>Gemmataceae</taxon>
    </lineage>
</organism>
<dbReference type="GO" id="GO:0016747">
    <property type="term" value="F:acyltransferase activity, transferring groups other than amino-acyl groups"/>
    <property type="evidence" value="ECO:0007669"/>
    <property type="project" value="InterPro"/>
</dbReference>